<evidence type="ECO:0000256" key="1">
    <source>
        <dbReference type="SAM" id="MobiDB-lite"/>
    </source>
</evidence>
<sequence>MNESANKNSTPGASRILLIFALLILVGVGGYSLYKIFLDETVEVGENISQLPPTTAIETVQPSPSILMTVTPELTVTASPLPTNIPTATVTPKPLSTANPTQPLVSPTRAVTPTSTPVPLPVSGNSFPTIFVLALGIVLIIPILVF</sequence>
<dbReference type="AlphaFoldDB" id="A0A0G0N676"/>
<feature type="compositionally biased region" description="Polar residues" evidence="1">
    <location>
        <begin position="89"/>
        <end position="105"/>
    </location>
</feature>
<protein>
    <submittedName>
        <fullName evidence="3">Uncharacterized protein</fullName>
    </submittedName>
</protein>
<evidence type="ECO:0000313" key="4">
    <source>
        <dbReference type="Proteomes" id="UP000034246"/>
    </source>
</evidence>
<comment type="caution">
    <text evidence="3">The sequence shown here is derived from an EMBL/GenBank/DDBJ whole genome shotgun (WGS) entry which is preliminary data.</text>
</comment>
<reference evidence="3 4" key="1">
    <citation type="journal article" date="2015" name="Nature">
        <title>rRNA introns, odd ribosomes, and small enigmatic genomes across a large radiation of phyla.</title>
        <authorList>
            <person name="Brown C.T."/>
            <person name="Hug L.A."/>
            <person name="Thomas B.C."/>
            <person name="Sharon I."/>
            <person name="Castelle C.J."/>
            <person name="Singh A."/>
            <person name="Wilkins M.J."/>
            <person name="Williams K.H."/>
            <person name="Banfield J.F."/>
        </authorList>
    </citation>
    <scope>NUCLEOTIDE SEQUENCE [LARGE SCALE GENOMIC DNA]</scope>
</reference>
<feature type="transmembrane region" description="Helical" evidence="2">
    <location>
        <begin position="12"/>
        <end position="34"/>
    </location>
</feature>
<evidence type="ECO:0000256" key="2">
    <source>
        <dbReference type="SAM" id="Phobius"/>
    </source>
</evidence>
<name>A0A0G0N676_9BACT</name>
<accession>A0A0G0N676</accession>
<feature type="transmembrane region" description="Helical" evidence="2">
    <location>
        <begin position="127"/>
        <end position="145"/>
    </location>
</feature>
<feature type="region of interest" description="Disordered" evidence="1">
    <location>
        <begin position="89"/>
        <end position="110"/>
    </location>
</feature>
<dbReference type="Proteomes" id="UP000034246">
    <property type="component" value="Unassembled WGS sequence"/>
</dbReference>
<gene>
    <name evidence="3" type="ORF">UT39_C0004G0048</name>
</gene>
<dbReference type="EMBL" id="LBWP01000004">
    <property type="protein sequence ID" value="KKR11689.1"/>
    <property type="molecule type" value="Genomic_DNA"/>
</dbReference>
<evidence type="ECO:0000313" key="3">
    <source>
        <dbReference type="EMBL" id="KKR11689.1"/>
    </source>
</evidence>
<keyword evidence="2" id="KW-0812">Transmembrane</keyword>
<dbReference type="STRING" id="1618550.UT39_C0004G0048"/>
<organism evidence="3 4">
    <name type="scientific">Candidatus Woesebacteria bacterium GW2011_GWA1_39_21</name>
    <dbReference type="NCBI Taxonomy" id="1618550"/>
    <lineage>
        <taxon>Bacteria</taxon>
        <taxon>Candidatus Woeseibacteriota</taxon>
    </lineage>
</organism>
<keyword evidence="2" id="KW-0472">Membrane</keyword>
<keyword evidence="2" id="KW-1133">Transmembrane helix</keyword>
<proteinExistence type="predicted"/>